<evidence type="ECO:0000313" key="2">
    <source>
        <dbReference type="EMBL" id="PIS31779.1"/>
    </source>
</evidence>
<evidence type="ECO:0008006" key="4">
    <source>
        <dbReference type="Google" id="ProtNLM"/>
    </source>
</evidence>
<accession>A0A2H0Y1Z0</accession>
<keyword evidence="1" id="KW-0732">Signal</keyword>
<evidence type="ECO:0000256" key="1">
    <source>
        <dbReference type="SAM" id="SignalP"/>
    </source>
</evidence>
<name>A0A2H0Y1Z0_UNCSA</name>
<gene>
    <name evidence="2" type="ORF">COT42_00090</name>
</gene>
<dbReference type="Proteomes" id="UP000231343">
    <property type="component" value="Unassembled WGS sequence"/>
</dbReference>
<dbReference type="EMBL" id="PEYM01000002">
    <property type="protein sequence ID" value="PIS31779.1"/>
    <property type="molecule type" value="Genomic_DNA"/>
</dbReference>
<evidence type="ECO:0000313" key="3">
    <source>
        <dbReference type="Proteomes" id="UP000231343"/>
    </source>
</evidence>
<comment type="caution">
    <text evidence="2">The sequence shown here is derived from an EMBL/GenBank/DDBJ whole genome shotgun (WGS) entry which is preliminary data.</text>
</comment>
<feature type="chain" id="PRO_5013661866" description="Porin domain-containing protein" evidence="1">
    <location>
        <begin position="19"/>
        <end position="397"/>
    </location>
</feature>
<sequence length="397" mass="43446">MTFLIFNLTLVLGVSALAFDFGSSPVITTIGTDAEKSTALSSQIGDLSLGFIKVGSKEVTNLSWRPNFKLGVLGLGLDINYALGEEKPNGYENIVLRYVEYDDGSRGLRYGIIESLTWGHGLLIKNYTNWLAGLILLNNDQLALLGYATLQERYVVRGLWSKTGVMGLRLEEKVNPMLKLGQTYIVDNDGVMLSGTTEVQKVAGVGLDATVPLPLNFEAFAEWAQLVGHGSGFSTGLSWAYDLLVADASFLAAYRMLDNGFVPGYFGQDYETNPINLTSAEATGNIKNGYVTQLGINALGLAALKVAYENYNDSDSASVMADLFAKLPQDVEVTGYYKQPNFTNFRSLSLEQGAIMGGSIAYPVNPYTRVVVHYKKIYNPDTASVEESQYYELRFSF</sequence>
<reference evidence="2 3" key="1">
    <citation type="submission" date="2017-09" db="EMBL/GenBank/DDBJ databases">
        <title>Depth-based differentiation of microbial function through sediment-hosted aquifers and enrichment of novel symbionts in the deep terrestrial subsurface.</title>
        <authorList>
            <person name="Probst A.J."/>
            <person name="Ladd B."/>
            <person name="Jarett J.K."/>
            <person name="Geller-Mcgrath D.E."/>
            <person name="Sieber C.M."/>
            <person name="Emerson J.B."/>
            <person name="Anantharaman K."/>
            <person name="Thomas B.C."/>
            <person name="Malmstrom R."/>
            <person name="Stieglmeier M."/>
            <person name="Klingl A."/>
            <person name="Woyke T."/>
            <person name="Ryan C.M."/>
            <person name="Banfield J.F."/>
        </authorList>
    </citation>
    <scope>NUCLEOTIDE SEQUENCE [LARGE SCALE GENOMIC DNA]</scope>
    <source>
        <strain evidence="2">CG08_land_8_20_14_0_20_45_16</strain>
    </source>
</reference>
<protein>
    <recommendedName>
        <fullName evidence="4">Porin domain-containing protein</fullName>
    </recommendedName>
</protein>
<proteinExistence type="predicted"/>
<dbReference type="AlphaFoldDB" id="A0A2H0Y1Z0"/>
<organism evidence="2 3">
    <name type="scientific">Candidatus Saganbacteria bacterium CG08_land_8_20_14_0_20_45_16</name>
    <dbReference type="NCBI Taxonomy" id="2014293"/>
    <lineage>
        <taxon>Bacteria</taxon>
        <taxon>Bacillati</taxon>
        <taxon>Saganbacteria</taxon>
    </lineage>
</organism>
<feature type="signal peptide" evidence="1">
    <location>
        <begin position="1"/>
        <end position="18"/>
    </location>
</feature>